<accession>A0A8R1UUQ7</accession>
<accession>A0A2A6CL07</accession>
<dbReference type="PANTHER" id="PTHR23360">
    <property type="entry name" value="G-PROTEIN COUPLED RECEPTORS FAMILY 1 PROFILE DOMAIN-CONTAINING PROTEIN-RELATED"/>
    <property type="match status" value="1"/>
</dbReference>
<dbReference type="InterPro" id="IPR017452">
    <property type="entry name" value="GPCR_Rhodpsn_7TM"/>
</dbReference>
<dbReference type="InterPro" id="IPR047130">
    <property type="entry name" value="7TM_GPCR_Srsx_nematod"/>
</dbReference>
<reference evidence="6" key="1">
    <citation type="journal article" date="2008" name="Nat. Genet.">
        <title>The Pristionchus pacificus genome provides a unique perspective on nematode lifestyle and parasitism.</title>
        <authorList>
            <person name="Dieterich C."/>
            <person name="Clifton S.W."/>
            <person name="Schuster L.N."/>
            <person name="Chinwalla A."/>
            <person name="Delehaunty K."/>
            <person name="Dinkelacker I."/>
            <person name="Fulton L."/>
            <person name="Fulton R."/>
            <person name="Godfrey J."/>
            <person name="Minx P."/>
            <person name="Mitreva M."/>
            <person name="Roeseler W."/>
            <person name="Tian H."/>
            <person name="Witte H."/>
            <person name="Yang S.P."/>
            <person name="Wilson R.K."/>
            <person name="Sommer R.J."/>
        </authorList>
    </citation>
    <scope>NUCLEOTIDE SEQUENCE [LARGE SCALE GENOMIC DNA]</scope>
    <source>
        <strain evidence="6">PS312</strain>
    </source>
</reference>
<dbReference type="GO" id="GO:0016020">
    <property type="term" value="C:membrane"/>
    <property type="evidence" value="ECO:0007669"/>
    <property type="project" value="UniProtKB-SubCell"/>
</dbReference>
<evidence type="ECO:0000256" key="2">
    <source>
        <dbReference type="ARBA" id="ARBA00022692"/>
    </source>
</evidence>
<dbReference type="Proteomes" id="UP000005239">
    <property type="component" value="Unassembled WGS sequence"/>
</dbReference>
<dbReference type="GO" id="GO:0004930">
    <property type="term" value="F:G protein-coupled receptor activity"/>
    <property type="evidence" value="ECO:0007669"/>
    <property type="project" value="InterPro"/>
</dbReference>
<keyword evidence="4" id="KW-0472">Membrane</keyword>
<dbReference type="PANTHER" id="PTHR23360:SF5">
    <property type="entry name" value="G-PROTEIN COUPLED RECEPTORS FAMILY 1 PROFILE DOMAIN-CONTAINING PROTEIN"/>
    <property type="match status" value="1"/>
</dbReference>
<evidence type="ECO:0000313" key="6">
    <source>
        <dbReference type="Proteomes" id="UP000005239"/>
    </source>
</evidence>
<evidence type="ECO:0000256" key="1">
    <source>
        <dbReference type="ARBA" id="ARBA00004370"/>
    </source>
</evidence>
<keyword evidence="2" id="KW-0812">Transmembrane</keyword>
<comment type="subcellular location">
    <subcellularLocation>
        <location evidence="1">Membrane</location>
    </subcellularLocation>
</comment>
<dbReference type="CDD" id="cd00637">
    <property type="entry name" value="7tm_classA_rhodopsin-like"/>
    <property type="match status" value="1"/>
</dbReference>
<evidence type="ECO:0000313" key="5">
    <source>
        <dbReference type="EnsemblMetazoa" id="PPA41031.1"/>
    </source>
</evidence>
<dbReference type="AlphaFoldDB" id="A0A2A6CL07"/>
<dbReference type="SUPFAM" id="SSF81321">
    <property type="entry name" value="Family A G protein-coupled receptor-like"/>
    <property type="match status" value="1"/>
</dbReference>
<dbReference type="Gene3D" id="1.20.1070.10">
    <property type="entry name" value="Rhodopsin 7-helix transmembrane proteins"/>
    <property type="match status" value="1"/>
</dbReference>
<proteinExistence type="predicted"/>
<name>A0A2A6CL07_PRIPA</name>
<protein>
    <submittedName>
        <fullName evidence="5">G protein-coupled receptor</fullName>
    </submittedName>
</protein>
<keyword evidence="3" id="KW-1133">Transmembrane helix</keyword>
<dbReference type="EnsemblMetazoa" id="PPA41031.1">
    <property type="protein sequence ID" value="PPA41031.1"/>
    <property type="gene ID" value="WBGene00279400"/>
</dbReference>
<dbReference type="PROSITE" id="PS50262">
    <property type="entry name" value="G_PROTEIN_RECEP_F1_2"/>
    <property type="match status" value="1"/>
</dbReference>
<gene>
    <name evidence="5" type="primary">WBGene00279400</name>
</gene>
<organism evidence="5 6">
    <name type="scientific">Pristionchus pacificus</name>
    <name type="common">Parasitic nematode worm</name>
    <dbReference type="NCBI Taxonomy" id="54126"/>
    <lineage>
        <taxon>Eukaryota</taxon>
        <taxon>Metazoa</taxon>
        <taxon>Ecdysozoa</taxon>
        <taxon>Nematoda</taxon>
        <taxon>Chromadorea</taxon>
        <taxon>Rhabditida</taxon>
        <taxon>Rhabditina</taxon>
        <taxon>Diplogasteromorpha</taxon>
        <taxon>Diplogasteroidea</taxon>
        <taxon>Neodiplogasteridae</taxon>
        <taxon>Pristionchus</taxon>
    </lineage>
</organism>
<dbReference type="InterPro" id="IPR000276">
    <property type="entry name" value="GPCR_Rhodpsn"/>
</dbReference>
<evidence type="ECO:0000256" key="4">
    <source>
        <dbReference type="ARBA" id="ARBA00023136"/>
    </source>
</evidence>
<dbReference type="SMART" id="SM01381">
    <property type="entry name" value="7TM_GPCR_Srsx"/>
    <property type="match status" value="1"/>
</dbReference>
<reference evidence="5" key="2">
    <citation type="submission" date="2022-06" db="UniProtKB">
        <authorList>
            <consortium name="EnsemblMetazoa"/>
        </authorList>
    </citation>
    <scope>IDENTIFICATION</scope>
    <source>
        <strain evidence="5">PS312</strain>
    </source>
</reference>
<dbReference type="Pfam" id="PF10320">
    <property type="entry name" value="7TM_GPCR_Srsx"/>
    <property type="match status" value="1"/>
</dbReference>
<keyword evidence="6" id="KW-1185">Reference proteome</keyword>
<dbReference type="InterPro" id="IPR019424">
    <property type="entry name" value="7TM_GPCR_Srsx"/>
</dbReference>
<sequence length="333" mass="37730">MDEFAWRMARAVYPFLAGVAAIGLFLNSVLLLATIRTKSLRSTTNLLIGCCAVFDIMHETGYFVQFPILFTDYYIDSFYCSFLQLLPAMGRAAGAVCVLCTGVDRMLCIVAVVVYKRMRKAYFMMCHLLAISLFCSWTVYLMVGYYAPKQQICSMPAPFHGESLGLWSNTITIVNIFSAFIYFITWQAVKRRQVSQYKTKIFHSIAVVMAVEVTGWFISSILIDLSKIYVVQERRPPFHYVACLFVNSGIAVKTIVYYSISGEYRRAIRSVLSLSATSEVSGTHMQASWATSLYPRDVPLAPTMIREVVPLPSKRPVYQKRIRPVYNKSVVVI</sequence>
<evidence type="ECO:0000256" key="3">
    <source>
        <dbReference type="ARBA" id="ARBA00022989"/>
    </source>
</evidence>
<dbReference type="OrthoDB" id="5820127at2759"/>